<evidence type="ECO:0000256" key="2">
    <source>
        <dbReference type="SAM" id="SignalP"/>
    </source>
</evidence>
<evidence type="ECO:0008006" key="5">
    <source>
        <dbReference type="Google" id="ProtNLM"/>
    </source>
</evidence>
<reference evidence="3 4" key="1">
    <citation type="submission" date="2019-07" db="EMBL/GenBank/DDBJ databases">
        <title>R&amp;d 2014.</title>
        <authorList>
            <person name="Klenk H.-P."/>
        </authorList>
    </citation>
    <scope>NUCLEOTIDE SEQUENCE [LARGE SCALE GENOMIC DNA]</scope>
    <source>
        <strain evidence="3 4">DSM 43194</strain>
    </source>
</reference>
<evidence type="ECO:0000313" key="3">
    <source>
        <dbReference type="EMBL" id="TWH19159.1"/>
    </source>
</evidence>
<keyword evidence="4" id="KW-1185">Reference proteome</keyword>
<dbReference type="OrthoDB" id="3698552at2"/>
<dbReference type="AlphaFoldDB" id="A0A660CCA3"/>
<dbReference type="Proteomes" id="UP000317303">
    <property type="component" value="Unassembled WGS sequence"/>
</dbReference>
<feature type="signal peptide" evidence="2">
    <location>
        <begin position="1"/>
        <end position="24"/>
    </location>
</feature>
<dbReference type="RefSeq" id="WP_030532610.1">
    <property type="nucleotide sequence ID" value="NZ_JOIJ01000009.1"/>
</dbReference>
<evidence type="ECO:0000256" key="1">
    <source>
        <dbReference type="SAM" id="MobiDB-lite"/>
    </source>
</evidence>
<accession>A0A660CCA3</accession>
<organism evidence="3 4">
    <name type="scientific">Prauserella rugosa</name>
    <dbReference type="NCBI Taxonomy" id="43354"/>
    <lineage>
        <taxon>Bacteria</taxon>
        <taxon>Bacillati</taxon>
        <taxon>Actinomycetota</taxon>
        <taxon>Actinomycetes</taxon>
        <taxon>Pseudonocardiales</taxon>
        <taxon>Pseudonocardiaceae</taxon>
        <taxon>Prauserella</taxon>
    </lineage>
</organism>
<feature type="compositionally biased region" description="Basic and acidic residues" evidence="1">
    <location>
        <begin position="81"/>
        <end position="90"/>
    </location>
</feature>
<sequence>MLARRAAVATAVTAAILLTGAASSALEAPGMGSPSEPATAAPGTPPHRTSPHGTPPHGNSDHGDANKGDSGKGDSNNGDSRGGDEADGPHTVRIHVSGPDDTLMRVVRDRRGSDVALRGEPFDHSFTEPAGSDGYLGITVLAASKQAGRPAVTCSITINGVVVSEQRALKADGSGLAQVLCTVPRDV</sequence>
<feature type="region of interest" description="Disordered" evidence="1">
    <location>
        <begin position="26"/>
        <end position="98"/>
    </location>
</feature>
<evidence type="ECO:0000313" key="4">
    <source>
        <dbReference type="Proteomes" id="UP000317303"/>
    </source>
</evidence>
<dbReference type="EMBL" id="VLJV01000001">
    <property type="protein sequence ID" value="TWH19159.1"/>
    <property type="molecule type" value="Genomic_DNA"/>
</dbReference>
<feature type="compositionally biased region" description="Basic and acidic residues" evidence="1">
    <location>
        <begin position="59"/>
        <end position="72"/>
    </location>
</feature>
<proteinExistence type="predicted"/>
<name>A0A660CCA3_9PSEU</name>
<feature type="chain" id="PRO_5038948909" description="MmpS family membrane protein" evidence="2">
    <location>
        <begin position="25"/>
        <end position="187"/>
    </location>
</feature>
<protein>
    <recommendedName>
        <fullName evidence="5">MmpS family membrane protein</fullName>
    </recommendedName>
</protein>
<keyword evidence="2" id="KW-0732">Signal</keyword>
<gene>
    <name evidence="3" type="ORF">JD82_00982</name>
</gene>
<comment type="caution">
    <text evidence="3">The sequence shown here is derived from an EMBL/GenBank/DDBJ whole genome shotgun (WGS) entry which is preliminary data.</text>
</comment>